<accession>A0ABV1F3C0</accession>
<dbReference type="Pfam" id="PF00296">
    <property type="entry name" value="Bac_luciferase"/>
    <property type="match status" value="1"/>
</dbReference>
<proteinExistence type="predicted"/>
<sequence>MGKTLKDIKFSVLDLAPIKEGSNATESFKNSLELARHVEKWGYNRYWVAEHHSMPGIASSATSVLIGYIAGGTSKIRVGSGGIMLPNHSPLVIAEQFGTLESMYPNRIDLGLGRAPGSDQLTARALRRYPSDGNDFPELVEELSTYLKSHEETRLSVRAIPGEGLAIPIWLLGSSDFSARLAGSLGLPFAFASHFSPDYTVPALNTYYNSFTPSDKLKQPYAMVGVNIIAADTDERAEFLATSSQQQFLSLIRNTPTQLKPPVPNMEALWTTYEKSIVQKQLKASIIGSEETVARKLQAFLDETQADEIIINTQVYSQTDRLRSYEIVKKIVM</sequence>
<gene>
    <name evidence="3" type="ORF">WMO63_19640</name>
</gene>
<keyword evidence="4" id="KW-1185">Reference proteome</keyword>
<dbReference type="PANTHER" id="PTHR30137">
    <property type="entry name" value="LUCIFERASE-LIKE MONOOXYGENASE"/>
    <property type="match status" value="1"/>
</dbReference>
<dbReference type="InterPro" id="IPR019949">
    <property type="entry name" value="CmoO-like"/>
</dbReference>
<evidence type="ECO:0000259" key="2">
    <source>
        <dbReference type="Pfam" id="PF00296"/>
    </source>
</evidence>
<reference evidence="3 4" key="1">
    <citation type="submission" date="2024-03" db="EMBL/GenBank/DDBJ databases">
        <title>Human intestinal bacterial collection.</title>
        <authorList>
            <person name="Pauvert C."/>
            <person name="Hitch T.C.A."/>
            <person name="Clavel T."/>
        </authorList>
    </citation>
    <scope>NUCLEOTIDE SEQUENCE [LARGE SCALE GENOMIC DNA]</scope>
    <source>
        <strain evidence="3 4">CLA-SR-H024</strain>
    </source>
</reference>
<dbReference type="PANTHER" id="PTHR30137:SF6">
    <property type="entry name" value="LUCIFERASE-LIKE MONOOXYGENASE"/>
    <property type="match status" value="1"/>
</dbReference>
<dbReference type="CDD" id="cd00347">
    <property type="entry name" value="Flavin_utilizing_monoxygenases"/>
    <property type="match status" value="1"/>
</dbReference>
<dbReference type="Gene3D" id="3.20.20.30">
    <property type="entry name" value="Luciferase-like domain"/>
    <property type="match status" value="1"/>
</dbReference>
<dbReference type="SUPFAM" id="SSF51679">
    <property type="entry name" value="Bacterial luciferase-like"/>
    <property type="match status" value="1"/>
</dbReference>
<keyword evidence="3" id="KW-0560">Oxidoreductase</keyword>
<dbReference type="EC" id="1.-.-.-" evidence="3"/>
<name>A0ABV1F3C0_9BACI</name>
<dbReference type="RefSeq" id="WP_349205249.1">
    <property type="nucleotide sequence ID" value="NZ_JBBMFN010000068.1"/>
</dbReference>
<dbReference type="GO" id="GO:0016491">
    <property type="term" value="F:oxidoreductase activity"/>
    <property type="evidence" value="ECO:0007669"/>
    <property type="project" value="UniProtKB-KW"/>
</dbReference>
<evidence type="ECO:0000313" key="4">
    <source>
        <dbReference type="Proteomes" id="UP001465426"/>
    </source>
</evidence>
<dbReference type="EMBL" id="JBBMFN010000068">
    <property type="protein sequence ID" value="MEQ2467877.1"/>
    <property type="molecule type" value="Genomic_DNA"/>
</dbReference>
<dbReference type="Proteomes" id="UP001465426">
    <property type="component" value="Unassembled WGS sequence"/>
</dbReference>
<organism evidence="3 4">
    <name type="scientific">Niallia hominis</name>
    <dbReference type="NCBI Taxonomy" id="3133173"/>
    <lineage>
        <taxon>Bacteria</taxon>
        <taxon>Bacillati</taxon>
        <taxon>Bacillota</taxon>
        <taxon>Bacilli</taxon>
        <taxon>Bacillales</taxon>
        <taxon>Bacillaceae</taxon>
        <taxon>Niallia</taxon>
    </lineage>
</organism>
<dbReference type="InterPro" id="IPR011251">
    <property type="entry name" value="Luciferase-like_dom"/>
</dbReference>
<evidence type="ECO:0000313" key="3">
    <source>
        <dbReference type="EMBL" id="MEQ2467877.1"/>
    </source>
</evidence>
<feature type="domain" description="Luciferase-like" evidence="2">
    <location>
        <begin position="9"/>
        <end position="304"/>
    </location>
</feature>
<evidence type="ECO:0000256" key="1">
    <source>
        <dbReference type="ARBA" id="ARBA00007789"/>
    </source>
</evidence>
<comment type="similarity">
    <text evidence="1">To bacterial alkanal monooxygenase alpha and beta chains.</text>
</comment>
<comment type="caution">
    <text evidence="3">The sequence shown here is derived from an EMBL/GenBank/DDBJ whole genome shotgun (WGS) entry which is preliminary data.</text>
</comment>
<dbReference type="InterPro" id="IPR050766">
    <property type="entry name" value="Bact_Lucif_Oxidored"/>
</dbReference>
<protein>
    <submittedName>
        <fullName evidence="3">LLM class flavin-dependent oxidoreductase</fullName>
        <ecNumber evidence="3">1.-.-.-</ecNumber>
    </submittedName>
</protein>
<dbReference type="InterPro" id="IPR036661">
    <property type="entry name" value="Luciferase-like_sf"/>
</dbReference>
<dbReference type="NCBIfam" id="TIGR03558">
    <property type="entry name" value="oxido_grp_1"/>
    <property type="match status" value="1"/>
</dbReference>